<dbReference type="PANTHER" id="PTHR10039:SF14">
    <property type="entry name" value="NACHT DOMAIN-CONTAINING PROTEIN"/>
    <property type="match status" value="1"/>
</dbReference>
<feature type="region of interest" description="Disordered" evidence="2">
    <location>
        <begin position="14"/>
        <end position="36"/>
    </location>
</feature>
<evidence type="ECO:0000313" key="4">
    <source>
        <dbReference type="EMBL" id="KAK1485010.1"/>
    </source>
</evidence>
<dbReference type="Pfam" id="PF24883">
    <property type="entry name" value="NPHP3_N"/>
    <property type="match status" value="1"/>
</dbReference>
<protein>
    <submittedName>
        <fullName evidence="4">Vegetative incompatibility protein HET-E-1</fullName>
    </submittedName>
</protein>
<dbReference type="SUPFAM" id="SSF52540">
    <property type="entry name" value="P-loop containing nucleoside triphosphate hydrolases"/>
    <property type="match status" value="1"/>
</dbReference>
<feature type="domain" description="Nephrocystin 3-like N-terminal" evidence="3">
    <location>
        <begin position="84"/>
        <end position="243"/>
    </location>
</feature>
<feature type="compositionally biased region" description="Low complexity" evidence="2">
    <location>
        <begin position="15"/>
        <end position="36"/>
    </location>
</feature>
<reference evidence="4" key="1">
    <citation type="submission" date="2016-11" db="EMBL/GenBank/DDBJ databases">
        <title>The genome sequence of Colletotrichum cuscutae.</title>
        <authorList>
            <person name="Baroncelli R."/>
        </authorList>
    </citation>
    <scope>NUCLEOTIDE SEQUENCE</scope>
    <source>
        <strain evidence="4">IMI 304802</strain>
    </source>
</reference>
<accession>A0AAI9Y823</accession>
<gene>
    <name evidence="4" type="ORF">CCUS01_15402</name>
</gene>
<evidence type="ECO:0000259" key="3">
    <source>
        <dbReference type="Pfam" id="PF24883"/>
    </source>
</evidence>
<keyword evidence="1" id="KW-0677">Repeat</keyword>
<comment type="caution">
    <text evidence="4">The sequence shown here is derived from an EMBL/GenBank/DDBJ whole genome shotgun (WGS) entry which is preliminary data.</text>
</comment>
<dbReference type="PANTHER" id="PTHR10039">
    <property type="entry name" value="AMELOGENIN"/>
    <property type="match status" value="1"/>
</dbReference>
<organism evidence="4 5">
    <name type="scientific">Colletotrichum cuscutae</name>
    <dbReference type="NCBI Taxonomy" id="1209917"/>
    <lineage>
        <taxon>Eukaryota</taxon>
        <taxon>Fungi</taxon>
        <taxon>Dikarya</taxon>
        <taxon>Ascomycota</taxon>
        <taxon>Pezizomycotina</taxon>
        <taxon>Sordariomycetes</taxon>
        <taxon>Hypocreomycetidae</taxon>
        <taxon>Glomerellales</taxon>
        <taxon>Glomerellaceae</taxon>
        <taxon>Colletotrichum</taxon>
        <taxon>Colletotrichum acutatum species complex</taxon>
    </lineage>
</organism>
<evidence type="ECO:0000313" key="5">
    <source>
        <dbReference type="Proteomes" id="UP001239213"/>
    </source>
</evidence>
<sequence>MQLEQAIRSLAEYHNSGSGAQNNNTGSGNQTNINNSNFNEQNITIFQRSDRNFVINLQVNNPRDEKRHIERSRTAVQQEYHRMVFKNDTFRQWRNQEARSVLWVKGGAGKGKTMFMCDVIDELESSGAQPFYFFCHATDPRLSTATAVLRGLLYMILCQSPHLATSLREKHVGRWQPGRELFRFEDANCWDSLCKMILDALGDRSLPNAVLIIDAIDECVFGFDLLMEFIARLSSACYRIVVSSGKWPITQSTTEASKNPICLVLNE</sequence>
<dbReference type="Gene3D" id="3.40.50.300">
    <property type="entry name" value="P-loop containing nucleotide triphosphate hydrolases"/>
    <property type="match status" value="1"/>
</dbReference>
<dbReference type="InterPro" id="IPR027417">
    <property type="entry name" value="P-loop_NTPase"/>
</dbReference>
<dbReference type="Proteomes" id="UP001239213">
    <property type="component" value="Unassembled WGS sequence"/>
</dbReference>
<proteinExistence type="predicted"/>
<evidence type="ECO:0000256" key="2">
    <source>
        <dbReference type="SAM" id="MobiDB-lite"/>
    </source>
</evidence>
<dbReference type="InterPro" id="IPR056884">
    <property type="entry name" value="NPHP3-like_N"/>
</dbReference>
<evidence type="ECO:0000256" key="1">
    <source>
        <dbReference type="ARBA" id="ARBA00022737"/>
    </source>
</evidence>
<keyword evidence="5" id="KW-1185">Reference proteome</keyword>
<dbReference type="EMBL" id="MPDP01000073">
    <property type="protein sequence ID" value="KAK1485010.1"/>
    <property type="molecule type" value="Genomic_DNA"/>
</dbReference>
<dbReference type="AlphaFoldDB" id="A0AAI9Y823"/>
<name>A0AAI9Y823_9PEZI</name>